<dbReference type="Gene3D" id="3.90.550.10">
    <property type="entry name" value="Spore Coat Polysaccharide Biosynthesis Protein SpsA, Chain A"/>
    <property type="match status" value="1"/>
</dbReference>
<sequence>MRPVSVVVVSRGRPEALMRCLTGLSQVDYAPFEIVTVACPAGVAAVQARPDADHIKLIPFDEANISAARNLGIDAAAGEIVAFIDDDAVPEPLWLRHLTAPFDTGADAVGGYVIGRNGISFQWTARSVDVLGQAHPLDITGTDPVVPQLPPLHALKTEGTNMAVRREVLAALGGFDPAFHFYLDETDLNLRLAAEGHTVALAPLAQVHHGFAESERRTRDRTPKDLTQIAASQRVFLRKHAPAKQHKPAWKAFRTEQRLRLLRLMQRGPLGPDDVMRLMAGLRKGGKQGETRAFGDTPPRPEPTQDFLPYPSRLDAPRVTLAGRIWQRKALRAQARDHAAKGDIPSVYLFTSTTQFHRVWYDFDGFWQQSGGLFGRSIREGTFFRFRTFSSRLRIEQARVAAVRGE</sequence>
<evidence type="ECO:0000256" key="4">
    <source>
        <dbReference type="SAM" id="MobiDB-lite"/>
    </source>
</evidence>
<reference evidence="5 6" key="1">
    <citation type="submission" date="2015-09" db="EMBL/GenBank/DDBJ databases">
        <authorList>
            <consortium name="Swine Surveillance"/>
        </authorList>
    </citation>
    <scope>NUCLEOTIDE SEQUENCE [LARGE SCALE GENOMIC DNA]</scope>
    <source>
        <strain evidence="5 6">CECT 7648</strain>
    </source>
</reference>
<dbReference type="EMBL" id="CYSE01000004">
    <property type="protein sequence ID" value="CUH79269.1"/>
    <property type="molecule type" value="Genomic_DNA"/>
</dbReference>
<dbReference type="Pfam" id="PF13641">
    <property type="entry name" value="Glyco_tranf_2_3"/>
    <property type="match status" value="1"/>
</dbReference>
<dbReference type="GO" id="GO:0016757">
    <property type="term" value="F:glycosyltransferase activity"/>
    <property type="evidence" value="ECO:0007669"/>
    <property type="project" value="UniProtKB-KW"/>
</dbReference>
<dbReference type="SUPFAM" id="SSF53448">
    <property type="entry name" value="Nucleotide-diphospho-sugar transferases"/>
    <property type="match status" value="1"/>
</dbReference>
<protein>
    <submittedName>
        <fullName evidence="5">Mycofactocin system glycosyltransferase</fullName>
    </submittedName>
</protein>
<evidence type="ECO:0000313" key="5">
    <source>
        <dbReference type="EMBL" id="CUH79269.1"/>
    </source>
</evidence>
<dbReference type="Proteomes" id="UP000054935">
    <property type="component" value="Unassembled WGS sequence"/>
</dbReference>
<proteinExistence type="inferred from homology"/>
<dbReference type="OrthoDB" id="153025at2"/>
<dbReference type="PANTHER" id="PTHR43179">
    <property type="entry name" value="RHAMNOSYLTRANSFERASE WBBL"/>
    <property type="match status" value="1"/>
</dbReference>
<evidence type="ECO:0000256" key="1">
    <source>
        <dbReference type="ARBA" id="ARBA00006739"/>
    </source>
</evidence>
<dbReference type="RefSeq" id="WP_058247892.1">
    <property type="nucleotide sequence ID" value="NZ_CYSE01000004.1"/>
</dbReference>
<keyword evidence="3 5" id="KW-0808">Transferase</keyword>
<name>A0A0P1GCY5_9RHOB</name>
<dbReference type="InterPro" id="IPR029044">
    <property type="entry name" value="Nucleotide-diphossugar_trans"/>
</dbReference>
<dbReference type="AlphaFoldDB" id="A0A0P1GCY5"/>
<keyword evidence="6" id="KW-1185">Reference proteome</keyword>
<feature type="region of interest" description="Disordered" evidence="4">
    <location>
        <begin position="286"/>
        <end position="310"/>
    </location>
</feature>
<accession>A0A0P1GCY5</accession>
<organism evidence="5 6">
    <name type="scientific">Tropicibacter naphthalenivorans</name>
    <dbReference type="NCBI Taxonomy" id="441103"/>
    <lineage>
        <taxon>Bacteria</taxon>
        <taxon>Pseudomonadati</taxon>
        <taxon>Pseudomonadota</taxon>
        <taxon>Alphaproteobacteria</taxon>
        <taxon>Rhodobacterales</taxon>
        <taxon>Roseobacteraceae</taxon>
        <taxon>Tropicibacter</taxon>
    </lineage>
</organism>
<gene>
    <name evidence="5" type="ORF">TRN7648_02383</name>
</gene>
<dbReference type="STRING" id="441103.TRN7648_02383"/>
<keyword evidence="2" id="KW-0328">Glycosyltransferase</keyword>
<evidence type="ECO:0000256" key="3">
    <source>
        <dbReference type="ARBA" id="ARBA00022679"/>
    </source>
</evidence>
<comment type="similarity">
    <text evidence="1">Belongs to the glycosyltransferase 2 family.</text>
</comment>
<dbReference type="PANTHER" id="PTHR43179:SF12">
    <property type="entry name" value="GALACTOFURANOSYLTRANSFERASE GLFT2"/>
    <property type="match status" value="1"/>
</dbReference>
<evidence type="ECO:0000313" key="6">
    <source>
        <dbReference type="Proteomes" id="UP000054935"/>
    </source>
</evidence>
<evidence type="ECO:0000256" key="2">
    <source>
        <dbReference type="ARBA" id="ARBA00022676"/>
    </source>
</evidence>